<comment type="caution">
    <text evidence="1">The sequence shown here is derived from an EMBL/GenBank/DDBJ whole genome shotgun (WGS) entry which is preliminary data.</text>
</comment>
<dbReference type="EMBL" id="CARXXK010000002">
    <property type="protein sequence ID" value="CAI6359920.1"/>
    <property type="molecule type" value="Genomic_DNA"/>
</dbReference>
<dbReference type="AlphaFoldDB" id="A0AAV0WVG4"/>
<evidence type="ECO:0000313" key="1">
    <source>
        <dbReference type="EMBL" id="CAI6359920.1"/>
    </source>
</evidence>
<reference evidence="1 2" key="1">
    <citation type="submission" date="2023-01" db="EMBL/GenBank/DDBJ databases">
        <authorList>
            <person name="Whitehead M."/>
        </authorList>
    </citation>
    <scope>NUCLEOTIDE SEQUENCE [LARGE SCALE GENOMIC DNA]</scope>
</reference>
<proteinExistence type="predicted"/>
<keyword evidence="2" id="KW-1185">Reference proteome</keyword>
<protein>
    <recommendedName>
        <fullName evidence="3">BED-type domain-containing protein</fullName>
    </recommendedName>
</protein>
<sequence>MAPPRSKGWICFTKVDSTLAKCKLGSVEVKYCGNTSNLMKHLLKHPNVPKSTQALTKFLKNDSNTQTSLIRL</sequence>
<accession>A0AAV0WVG4</accession>
<evidence type="ECO:0008006" key="3">
    <source>
        <dbReference type="Google" id="ProtNLM"/>
    </source>
</evidence>
<gene>
    <name evidence="1" type="ORF">MEUPH1_LOCUS15281</name>
</gene>
<evidence type="ECO:0000313" key="2">
    <source>
        <dbReference type="Proteomes" id="UP001160148"/>
    </source>
</evidence>
<name>A0AAV0WVG4_9HEMI</name>
<dbReference type="Proteomes" id="UP001160148">
    <property type="component" value="Unassembled WGS sequence"/>
</dbReference>
<organism evidence="1 2">
    <name type="scientific">Macrosiphum euphorbiae</name>
    <name type="common">potato aphid</name>
    <dbReference type="NCBI Taxonomy" id="13131"/>
    <lineage>
        <taxon>Eukaryota</taxon>
        <taxon>Metazoa</taxon>
        <taxon>Ecdysozoa</taxon>
        <taxon>Arthropoda</taxon>
        <taxon>Hexapoda</taxon>
        <taxon>Insecta</taxon>
        <taxon>Pterygota</taxon>
        <taxon>Neoptera</taxon>
        <taxon>Paraneoptera</taxon>
        <taxon>Hemiptera</taxon>
        <taxon>Sternorrhyncha</taxon>
        <taxon>Aphidomorpha</taxon>
        <taxon>Aphidoidea</taxon>
        <taxon>Aphididae</taxon>
        <taxon>Macrosiphini</taxon>
        <taxon>Macrosiphum</taxon>
    </lineage>
</organism>